<proteinExistence type="predicted"/>
<dbReference type="EMBL" id="JACJJW010000109">
    <property type="protein sequence ID" value="MBM6759912.1"/>
    <property type="molecule type" value="Genomic_DNA"/>
</dbReference>
<accession>A0ABS2EZ07</accession>
<comment type="caution">
    <text evidence="1">The sequence shown here is derived from an EMBL/GenBank/DDBJ whole genome shotgun (WGS) entry which is preliminary data.</text>
</comment>
<dbReference type="Proteomes" id="UP000703295">
    <property type="component" value="Unassembled WGS sequence"/>
</dbReference>
<feature type="non-terminal residue" evidence="1">
    <location>
        <position position="87"/>
    </location>
</feature>
<evidence type="ECO:0000313" key="1">
    <source>
        <dbReference type="EMBL" id="MBM6759912.1"/>
    </source>
</evidence>
<gene>
    <name evidence="1" type="ORF">H6A31_14800</name>
</gene>
<evidence type="ECO:0000313" key="2">
    <source>
        <dbReference type="Proteomes" id="UP000703295"/>
    </source>
</evidence>
<protein>
    <submittedName>
        <fullName evidence="1">Uncharacterized protein</fullName>
    </submittedName>
</protein>
<dbReference type="RefSeq" id="WP_204477561.1">
    <property type="nucleotide sequence ID" value="NZ_JACJJW010000109.1"/>
</dbReference>
<sequence length="87" mass="9688">ARQTLEWEPSDLKDDPLVSAMLDYGKLMSKSTALQRNKVDLKMGDFDGAPWLPPSFYSKGSGIMPDQMAQAMFDAGLLPDAYTDTLW</sequence>
<reference evidence="1 2" key="1">
    <citation type="journal article" date="2021" name="Sci. Rep.">
        <title>The distribution of antibiotic resistance genes in chicken gut microbiota commensals.</title>
        <authorList>
            <person name="Juricova H."/>
            <person name="Matiasovicova J."/>
            <person name="Kubasova T."/>
            <person name="Cejkova D."/>
            <person name="Rychlik I."/>
        </authorList>
    </citation>
    <scope>NUCLEOTIDE SEQUENCE [LARGE SCALE GENOMIC DNA]</scope>
    <source>
        <strain evidence="1 2">An801</strain>
    </source>
</reference>
<feature type="non-terminal residue" evidence="1">
    <location>
        <position position="1"/>
    </location>
</feature>
<keyword evidence="2" id="KW-1185">Reference proteome</keyword>
<organism evidence="1 2">
    <name type="scientific">Bacteroides mediterraneensis</name>
    <dbReference type="NCBI Taxonomy" id="1841856"/>
    <lineage>
        <taxon>Bacteria</taxon>
        <taxon>Pseudomonadati</taxon>
        <taxon>Bacteroidota</taxon>
        <taxon>Bacteroidia</taxon>
        <taxon>Bacteroidales</taxon>
        <taxon>Bacteroidaceae</taxon>
        <taxon>Bacteroides</taxon>
    </lineage>
</organism>
<name>A0ABS2EZ07_9BACE</name>